<gene>
    <name evidence="1" type="ORF">SVXNc_0798</name>
</gene>
<evidence type="ECO:0000313" key="2">
    <source>
        <dbReference type="Proteomes" id="UP001218034"/>
    </source>
</evidence>
<dbReference type="EMBL" id="CP104395">
    <property type="protein sequence ID" value="WEL19805.1"/>
    <property type="molecule type" value="Genomic_DNA"/>
</dbReference>
<dbReference type="InterPro" id="IPR011049">
    <property type="entry name" value="Serralysin-like_metalloprot_C"/>
</dbReference>
<accession>A0ABY8CGE5</accession>
<evidence type="ECO:0000313" key="1">
    <source>
        <dbReference type="EMBL" id="WEL19805.1"/>
    </source>
</evidence>
<protein>
    <submittedName>
        <fullName evidence="1">MSCRAMM family adhesin clumping factor ClfA withN-terminal knob domain of R1 and R2 pyocin</fullName>
    </submittedName>
</protein>
<dbReference type="CDD" id="cd19958">
    <property type="entry name" value="pyocin_knob"/>
    <property type="match status" value="1"/>
</dbReference>
<dbReference type="GeneID" id="90590235"/>
<dbReference type="RefSeq" id="WP_347721637.1">
    <property type="nucleotide sequence ID" value="NZ_CP104395.1"/>
</dbReference>
<organism evidence="1 2">
    <name type="scientific">Candidatus Nanohalococcus occultus</name>
    <dbReference type="NCBI Taxonomy" id="2978047"/>
    <lineage>
        <taxon>Archaea</taxon>
        <taxon>Candidatus Nanohalarchaeota</taxon>
        <taxon>Candidatus Nanohalarchaeota incertae sedis</taxon>
        <taxon>Candidatus Nanohalococcus</taxon>
    </lineage>
</organism>
<keyword evidence="2" id="KW-1185">Reference proteome</keyword>
<name>A0ABY8CGE5_9ARCH</name>
<reference evidence="1 2" key="1">
    <citation type="submission" date="2022-09" db="EMBL/GenBank/DDBJ databases">
        <title>Xylan utilization by haloarchaea-nanohaloarchaea associations.</title>
        <authorList>
            <person name="Yakimov M."/>
        </authorList>
    </citation>
    <scope>NUCLEOTIDE SEQUENCE [LARGE SCALE GENOMIC DNA]</scope>
    <source>
        <strain evidence="1 2">SVXNc</strain>
    </source>
</reference>
<dbReference type="Gene3D" id="2.150.10.10">
    <property type="entry name" value="Serralysin-like metalloprotease, C-terminal"/>
    <property type="match status" value="1"/>
</dbReference>
<sequence>MKYKHGMRHLEGSKVLALVLLVAAVMILSVSTAAQIPPDRTPSTQCSGNEILQADGDCATDNTGTDDQNLGTSGNDITLENGGSVTAPYADDADLLDGEQLNDILNDKNTQVENTDWNTLTEPGMYGVSISSGLNSSLNQPSSAYSYGHLIVTEGSGNQGIMQMYVSHHTSDNGALWIRSGWSNGGWDSWQAFTTKSWVNSNDDVEDTQTLSETLSDGNSTGGTDIQMAGGNIYGGNSGDFVLYQDMDGNDNNRFVIQDPGGDVLLSADDSDALNLDAALNMNNYNINGIGGLQNCGANEFVNGNGNCEVDTDTDTTVADDQNLEQVLNQGNLADANSITVNSSLEFPNAKGSPASITSDYANNDLVIEGRDPELDFVLTDGGNYVFHEYTSSRNNVFEISSTGGGNGEIRIGQGGSSVPLDLNGNVIQNADWSGASDLNSAGDISSFDNANDLNGAGTINDFSAASDLDSAGDISSFDNANDLDSSGNIADFSSANDLDSGGSISDFSNANNLDSGGTVNSIENGDGSLAIGTTSSGRLWMAPREAGSGQFSQEFGFENSTDRWYFETDLDLNSNSLVNADWSTAGDLDSSGNINDFSSAADLNSGGSINDFSGAADLDGSGAINDFSSASDLNSAGDISSFDNANDLDGSGNIADFSAAGDLDGSGNLVSGSVSDNEISDNSVDNSEIQNGAGFTFGSATVNGVTTVDHGSNVNGLRLLNTVNDPDSPAPLLIATDDDGEDLAIEVRSDGDGTSVNTSQNFQSTPDTQFRLWSDGEMDVGNPSNAGRFVDIGGDVNFNGAADLNGNTLREVGGIVDSTGTSCGSNEFLNGNGNCETDTDTDDQTLEEVRTQGSTLSGSINFQSSGDIISVNDINVASMTSNNGDSPIDVNQGLTISGDGGGAGNVTLETGDLEMGGNRITNIGGLQNCGSNEFVNGNGNCEEDTDTDTDNQDLSEVLAQGNTAVYDINMNSRDINTGGTLNALSIYGGSTEIARFDGGGAVTIPNGNLNMNSSSVTSLDQLRFSSGIYLGNSNTVAGDTQDIAIGKNAQVDTSGQGDDGIVIGTGASVVEGVGSQAIGGSAEVHDNYGLAAGWGAKAGIDDGSTGTSTGALALGSSSNANGSSAIAVGSSSYAGADSIAVGSQASSDNGGMAIGQNAQGNAIGYYAEGVNGGMALGPLSYADESNTVELGSANTGGSFNAQVDLKLNGGNMEMNGGDIMATSGNVTVADSLSVEGNIWTNGADLAEMYSSPQELEKAELVAINTEKDDSVVRTDGRYQETVTGIVSSNPSQVMNQEESGYPIALEGKVPLKVTEENGEIQRGDRLVPSSKPGTAMKCEIIDPMENKDKELREIISHNENCRSTTIGNALENSKDKNKILVKLK</sequence>
<proteinExistence type="predicted"/>
<dbReference type="Proteomes" id="UP001218034">
    <property type="component" value="Chromosome"/>
</dbReference>